<keyword evidence="10" id="KW-1185">Reference proteome</keyword>
<evidence type="ECO:0000256" key="3">
    <source>
        <dbReference type="ARBA" id="ARBA00022989"/>
    </source>
</evidence>
<dbReference type="PANTHER" id="PTHR46426">
    <property type="entry name" value="PROTEIN DISULFIDE-ISOMERASE TMX3"/>
    <property type="match status" value="1"/>
</dbReference>
<feature type="signal peptide" evidence="7">
    <location>
        <begin position="1"/>
        <end position="20"/>
    </location>
</feature>
<dbReference type="InterPro" id="IPR013766">
    <property type="entry name" value="Thioredoxin_domain"/>
</dbReference>
<keyword evidence="3 6" id="KW-1133">Transmembrane helix</keyword>
<dbReference type="GO" id="GO:0016020">
    <property type="term" value="C:membrane"/>
    <property type="evidence" value="ECO:0007669"/>
    <property type="project" value="UniProtKB-SubCell"/>
</dbReference>
<feature type="chain" id="PRO_5009533874" evidence="7">
    <location>
        <begin position="21"/>
        <end position="719"/>
    </location>
</feature>
<name>A0A1F7ZJH7_9EURO</name>
<feature type="transmembrane region" description="Helical" evidence="6">
    <location>
        <begin position="657"/>
        <end position="678"/>
    </location>
</feature>
<evidence type="ECO:0000256" key="1">
    <source>
        <dbReference type="ARBA" id="ARBA00004167"/>
    </source>
</evidence>
<comment type="caution">
    <text evidence="9">The sequence shown here is derived from an EMBL/GenBank/DDBJ whole genome shotgun (WGS) entry which is preliminary data.</text>
</comment>
<dbReference type="GO" id="GO:0005783">
    <property type="term" value="C:endoplasmic reticulum"/>
    <property type="evidence" value="ECO:0007669"/>
    <property type="project" value="TreeGrafter"/>
</dbReference>
<dbReference type="CDD" id="cd02961">
    <property type="entry name" value="PDI_a_family"/>
    <property type="match status" value="1"/>
</dbReference>
<feature type="compositionally biased region" description="Basic and acidic residues" evidence="5">
    <location>
        <begin position="210"/>
        <end position="238"/>
    </location>
</feature>
<dbReference type="GO" id="GO:0016853">
    <property type="term" value="F:isomerase activity"/>
    <property type="evidence" value="ECO:0007669"/>
    <property type="project" value="UniProtKB-KW"/>
</dbReference>
<evidence type="ECO:0000256" key="2">
    <source>
        <dbReference type="ARBA" id="ARBA00022692"/>
    </source>
</evidence>
<feature type="region of interest" description="Disordered" evidence="5">
    <location>
        <begin position="188"/>
        <end position="270"/>
    </location>
</feature>
<reference evidence="9 10" key="1">
    <citation type="journal article" date="2016" name="Genome Biol. Evol.">
        <title>Draft genome sequence of an aflatoxigenic Aspergillus species, A. bombycis.</title>
        <authorList>
            <person name="Moore G.G."/>
            <person name="Mack B.M."/>
            <person name="Beltz S.B."/>
            <person name="Gilbert M.K."/>
        </authorList>
    </citation>
    <scope>NUCLEOTIDE SEQUENCE [LARGE SCALE GENOMIC DNA]</scope>
    <source>
        <strain evidence="10">NRRL 26010</strain>
    </source>
</reference>
<evidence type="ECO:0000256" key="4">
    <source>
        <dbReference type="ARBA" id="ARBA00023136"/>
    </source>
</evidence>
<gene>
    <name evidence="9" type="ORF">ABOM_011880</name>
</gene>
<dbReference type="PROSITE" id="PS51352">
    <property type="entry name" value="THIOREDOXIN_2"/>
    <property type="match status" value="2"/>
</dbReference>
<comment type="subcellular location">
    <subcellularLocation>
        <location evidence="1">Membrane</location>
        <topology evidence="1">Single-pass membrane protein</topology>
    </subcellularLocation>
</comment>
<dbReference type="STRING" id="109264.A0A1F7ZJH7"/>
<dbReference type="GeneID" id="34455270"/>
<evidence type="ECO:0000313" key="9">
    <source>
        <dbReference type="EMBL" id="OGM39602.1"/>
    </source>
</evidence>
<evidence type="ECO:0000313" key="10">
    <source>
        <dbReference type="Proteomes" id="UP000179179"/>
    </source>
</evidence>
<evidence type="ECO:0000256" key="6">
    <source>
        <dbReference type="SAM" id="Phobius"/>
    </source>
</evidence>
<organism evidence="9 10">
    <name type="scientific">Aspergillus bombycis</name>
    <dbReference type="NCBI Taxonomy" id="109264"/>
    <lineage>
        <taxon>Eukaryota</taxon>
        <taxon>Fungi</taxon>
        <taxon>Dikarya</taxon>
        <taxon>Ascomycota</taxon>
        <taxon>Pezizomycotina</taxon>
        <taxon>Eurotiomycetes</taxon>
        <taxon>Eurotiomycetidae</taxon>
        <taxon>Eurotiales</taxon>
        <taxon>Aspergillaceae</taxon>
        <taxon>Aspergillus</taxon>
    </lineage>
</organism>
<feature type="compositionally biased region" description="Low complexity" evidence="5">
    <location>
        <begin position="249"/>
        <end position="264"/>
    </location>
</feature>
<dbReference type="Proteomes" id="UP000179179">
    <property type="component" value="Unassembled WGS sequence"/>
</dbReference>
<accession>A0A1F7ZJH7</accession>
<dbReference type="InterPro" id="IPR052250">
    <property type="entry name" value="PDI_TMX3"/>
</dbReference>
<keyword evidence="2 6" id="KW-0812">Transmembrane</keyword>
<dbReference type="SUPFAM" id="SSF52833">
    <property type="entry name" value="Thioredoxin-like"/>
    <property type="match status" value="3"/>
</dbReference>
<keyword evidence="9" id="KW-0413">Isomerase</keyword>
<feature type="domain" description="Thioredoxin" evidence="8">
    <location>
        <begin position="36"/>
        <end position="188"/>
    </location>
</feature>
<evidence type="ECO:0000259" key="8">
    <source>
        <dbReference type="PROSITE" id="PS51352"/>
    </source>
</evidence>
<dbReference type="Pfam" id="PF00085">
    <property type="entry name" value="Thioredoxin"/>
    <property type="match status" value="2"/>
</dbReference>
<dbReference type="RefSeq" id="XP_022383319.1">
    <property type="nucleotide sequence ID" value="XM_022539008.1"/>
</dbReference>
<proteinExistence type="predicted"/>
<keyword evidence="7" id="KW-0732">Signal</keyword>
<feature type="domain" description="Thioredoxin" evidence="8">
    <location>
        <begin position="258"/>
        <end position="422"/>
    </location>
</feature>
<dbReference type="Gene3D" id="3.40.30.10">
    <property type="entry name" value="Glutaredoxin"/>
    <property type="match status" value="3"/>
</dbReference>
<protein>
    <submittedName>
        <fullName evidence="9">Disulfide isomerase</fullName>
    </submittedName>
</protein>
<dbReference type="InterPro" id="IPR036249">
    <property type="entry name" value="Thioredoxin-like_sf"/>
</dbReference>
<evidence type="ECO:0000256" key="5">
    <source>
        <dbReference type="SAM" id="MobiDB-lite"/>
    </source>
</evidence>
<sequence length="719" mass="80557">MRASLLACSLLSLFSIPTLASSSDNVLESRNGRLVKRADDPVDPGTLSTTFNGVEVPPMKDLTPDNFEETVKDGYWFIKQFSPACPHCQKIAPTWQTLYEYYYVSAVALPIKECARSNPLTKVSELLPWLLQFSLRIAELPAYGDFCKKLDVKYFPQFSLYHNGERVEEYTGKKSMEGLSEYVEDKLESIKPGSRPAKGVNLPKPGAKGVDTKAEPEVPAAKDKDPEAGAKAGEKHNEQVSAEDASSEKATTLKTKTKPKGGPANPQGLSVPLTAESFQKLVTTTQDPWFIKFYAPWCHHCQALAPNWQQMAREMQDVLNVGEVNCDAEPRLCKDAHVSAFPTMYFFRGGERVEYNGLRGLGDLVNYAKKAVDVGLGVQDVDATSFKELEEKEEVIFLYFYDHATTSEDFEALERLTLSLIGHGRIVKTNSAALAERFKISTWPRLLVVRDGRANYYTPIAPKDMRDFRQILGWMRTVWLPIVPELTASTPEKSWTADEFLQSKRELKSAALEWMDKQVQLFQLERAELRDAKQLRIEEADDRNDQRALRAAKNMRITIREDDKKPVGFAWVDGDFWERWLRNAYGIDVEKGERVIINDHDNRRYWDSSSSGSPILASRTSILETIPLVIANSPKLTPKSTVGTFESIFFFARSFIVSHPILFVLILIFSIVGATLLARARGRRAGRGGILGVTNGSNGFFHLDGKEGLLNGGSTGKVD</sequence>
<dbReference type="EMBL" id="LYCR01000190">
    <property type="protein sequence ID" value="OGM39602.1"/>
    <property type="molecule type" value="Genomic_DNA"/>
</dbReference>
<dbReference type="AlphaFoldDB" id="A0A1F7ZJH7"/>
<evidence type="ECO:0000256" key="7">
    <source>
        <dbReference type="SAM" id="SignalP"/>
    </source>
</evidence>
<dbReference type="OrthoDB" id="72053at2759"/>
<dbReference type="PANTHER" id="PTHR46426:SF1">
    <property type="entry name" value="PROTEIN DISULFIDE-ISOMERASE TMX3"/>
    <property type="match status" value="1"/>
</dbReference>
<keyword evidence="4 6" id="KW-0472">Membrane</keyword>